<dbReference type="AlphaFoldDB" id="A0A1Z3HJS8"/>
<sequence length="67" mass="7568">MATCPCCTNHLMRHIRNQEVYWFCRHCWQAMPAADDGRLAIASLGHRLDKVLQPSQPSALESLVAMS</sequence>
<keyword evidence="2" id="KW-1185">Reference proteome</keyword>
<accession>A0A1Z3HJS8</accession>
<name>A0A1Z3HJS8_9CYAN</name>
<organism evidence="1 2">
    <name type="scientific">Halomicronema hongdechloris C2206</name>
    <dbReference type="NCBI Taxonomy" id="1641165"/>
    <lineage>
        <taxon>Bacteria</taxon>
        <taxon>Bacillati</taxon>
        <taxon>Cyanobacteriota</taxon>
        <taxon>Cyanophyceae</taxon>
        <taxon>Nodosilineales</taxon>
        <taxon>Nodosilineaceae</taxon>
        <taxon>Halomicronema</taxon>
    </lineage>
</organism>
<dbReference type="EMBL" id="CP021983">
    <property type="protein sequence ID" value="ASC70561.1"/>
    <property type="molecule type" value="Genomic_DNA"/>
</dbReference>
<reference evidence="1 2" key="1">
    <citation type="journal article" date="2016" name="Biochim. Biophys. Acta">
        <title>Characterization of red-shifted phycobilisomes isolated from the chlorophyll f-containing cyanobacterium Halomicronema hongdechloris.</title>
        <authorList>
            <person name="Li Y."/>
            <person name="Lin Y."/>
            <person name="Garvey C.J."/>
            <person name="Birch D."/>
            <person name="Corkery R.W."/>
            <person name="Loughlin P.C."/>
            <person name="Scheer H."/>
            <person name="Willows R.D."/>
            <person name="Chen M."/>
        </authorList>
    </citation>
    <scope>NUCLEOTIDE SEQUENCE [LARGE SCALE GENOMIC DNA]</scope>
    <source>
        <strain evidence="1 2">C2206</strain>
    </source>
</reference>
<protein>
    <submittedName>
        <fullName evidence="1">Uncharacterized protein</fullName>
    </submittedName>
</protein>
<evidence type="ECO:0000313" key="2">
    <source>
        <dbReference type="Proteomes" id="UP000191901"/>
    </source>
</evidence>
<dbReference type="Proteomes" id="UP000191901">
    <property type="component" value="Chromosome"/>
</dbReference>
<gene>
    <name evidence="1" type="ORF">XM38_015010</name>
</gene>
<dbReference type="KEGG" id="hhg:XM38_015010"/>
<proteinExistence type="predicted"/>
<evidence type="ECO:0000313" key="1">
    <source>
        <dbReference type="EMBL" id="ASC70561.1"/>
    </source>
</evidence>